<keyword evidence="8" id="KW-1185">Reference proteome</keyword>
<gene>
    <name evidence="7" type="ORF">MSPICULIGERA_LOCUS11888</name>
</gene>
<reference evidence="7" key="1">
    <citation type="submission" date="2023-06" db="EMBL/GenBank/DDBJ databases">
        <authorList>
            <person name="Delattre M."/>
        </authorList>
    </citation>
    <scope>NUCLEOTIDE SEQUENCE</scope>
    <source>
        <strain evidence="7">AF72</strain>
    </source>
</reference>
<evidence type="ECO:0000256" key="4">
    <source>
        <dbReference type="ARBA" id="ARBA00022989"/>
    </source>
</evidence>
<comment type="caution">
    <text evidence="7">The sequence shown here is derived from an EMBL/GenBank/DDBJ whole genome shotgun (WGS) entry which is preliminary data.</text>
</comment>
<comment type="caution">
    <text evidence="6">Lacks conserved residue(s) required for the propagation of feature annotation.</text>
</comment>
<feature type="transmembrane region" description="Helical" evidence="6">
    <location>
        <begin position="59"/>
        <end position="80"/>
    </location>
</feature>
<evidence type="ECO:0000256" key="3">
    <source>
        <dbReference type="ARBA" id="ARBA00022692"/>
    </source>
</evidence>
<dbReference type="PANTHER" id="PTHR10981:SF8">
    <property type="entry name" value="BATTENIN"/>
    <property type="match status" value="1"/>
</dbReference>
<comment type="subcellular location">
    <subcellularLocation>
        <location evidence="1">Endomembrane system</location>
        <topology evidence="1">Multi-pass membrane protein</topology>
    </subcellularLocation>
    <subcellularLocation>
        <location evidence="6">Lysosome membrane</location>
        <topology evidence="6">Multi-pass membrane protein</topology>
    </subcellularLocation>
</comment>
<keyword evidence="4 6" id="KW-1133">Transmembrane helix</keyword>
<keyword evidence="5 6" id="KW-0472">Membrane</keyword>
<dbReference type="GO" id="GO:0005765">
    <property type="term" value="C:lysosomal membrane"/>
    <property type="evidence" value="ECO:0007669"/>
    <property type="project" value="UniProtKB-SubCell"/>
</dbReference>
<dbReference type="SUPFAM" id="SSF103473">
    <property type="entry name" value="MFS general substrate transporter"/>
    <property type="match status" value="1"/>
</dbReference>
<evidence type="ECO:0000256" key="2">
    <source>
        <dbReference type="ARBA" id="ARBA00007467"/>
    </source>
</evidence>
<dbReference type="EMBL" id="CATQJA010002620">
    <property type="protein sequence ID" value="CAJ0573532.1"/>
    <property type="molecule type" value="Genomic_DNA"/>
</dbReference>
<evidence type="ECO:0000256" key="6">
    <source>
        <dbReference type="RuleBase" id="RU361113"/>
    </source>
</evidence>
<dbReference type="GO" id="GO:0051453">
    <property type="term" value="P:regulation of intracellular pH"/>
    <property type="evidence" value="ECO:0007669"/>
    <property type="project" value="TreeGrafter"/>
</dbReference>
<dbReference type="AlphaFoldDB" id="A0AA36CSA2"/>
<dbReference type="InterPro" id="IPR036259">
    <property type="entry name" value="MFS_trans_sf"/>
</dbReference>
<dbReference type="GO" id="GO:0007040">
    <property type="term" value="P:lysosome organization"/>
    <property type="evidence" value="ECO:0007669"/>
    <property type="project" value="TreeGrafter"/>
</dbReference>
<proteinExistence type="inferred from homology"/>
<feature type="non-terminal residue" evidence="7">
    <location>
        <position position="336"/>
    </location>
</feature>
<evidence type="ECO:0000256" key="5">
    <source>
        <dbReference type="ARBA" id="ARBA00023136"/>
    </source>
</evidence>
<sequence>MTAKWGSTSMWRNIVAFCPTTWVIPHAYEGEQDMEKSEKSEQDARVPQRVTNMKEKMSLIVPLLKLMIPLSVVYFAEYLINQGLTQLIYFNCKEGFRLSKSSQYRWYQVLYQVGVFFSRSSVNIIELPLIVLFILPILQLGNAVFFFFEARYAFLPHISIVFALILVEGFYGGASYVNTFNWIHKNIPPDVKEYSLSIASMSDAFWDRSICIYGNRDKDDISSKKLYFEEHPGELAKFLPAELDGNFQALRLLTFYSRPNYRTVYEGLLAIMKRKPVAAVKLGQKCVKGGCTGVREFQPNLSPNIVLPRPLTGLQDGQRLSIGVKEDGAMPPGDTE</sequence>
<keyword evidence="6" id="KW-0458">Lysosome</keyword>
<name>A0AA36CSA2_9BILA</name>
<dbReference type="PANTHER" id="PTHR10981">
    <property type="entry name" value="BATTENIN"/>
    <property type="match status" value="1"/>
</dbReference>
<dbReference type="InterPro" id="IPR003492">
    <property type="entry name" value="Battenin_disease_Cln3"/>
</dbReference>
<protein>
    <recommendedName>
        <fullName evidence="6">Battenin</fullName>
    </recommendedName>
</protein>
<dbReference type="Pfam" id="PF02487">
    <property type="entry name" value="CLN3"/>
    <property type="match status" value="1"/>
</dbReference>
<dbReference type="PRINTS" id="PR01315">
    <property type="entry name" value="BATTENIN"/>
</dbReference>
<organism evidence="7 8">
    <name type="scientific">Mesorhabditis spiculigera</name>
    <dbReference type="NCBI Taxonomy" id="96644"/>
    <lineage>
        <taxon>Eukaryota</taxon>
        <taxon>Metazoa</taxon>
        <taxon>Ecdysozoa</taxon>
        <taxon>Nematoda</taxon>
        <taxon>Chromadorea</taxon>
        <taxon>Rhabditida</taxon>
        <taxon>Rhabditina</taxon>
        <taxon>Rhabditomorpha</taxon>
        <taxon>Rhabditoidea</taxon>
        <taxon>Rhabditidae</taxon>
        <taxon>Mesorhabditinae</taxon>
        <taxon>Mesorhabditis</taxon>
    </lineage>
</organism>
<comment type="similarity">
    <text evidence="2 6">Belongs to the battenin family.</text>
</comment>
<feature type="transmembrane region" description="Helical" evidence="6">
    <location>
        <begin position="127"/>
        <end position="148"/>
    </location>
</feature>
<dbReference type="GO" id="GO:0012505">
    <property type="term" value="C:endomembrane system"/>
    <property type="evidence" value="ECO:0007669"/>
    <property type="project" value="UniProtKB-SubCell"/>
</dbReference>
<feature type="transmembrane region" description="Helical" evidence="6">
    <location>
        <begin position="154"/>
        <end position="177"/>
    </location>
</feature>
<accession>A0AA36CSA2</accession>
<evidence type="ECO:0000313" key="7">
    <source>
        <dbReference type="EMBL" id="CAJ0573532.1"/>
    </source>
</evidence>
<evidence type="ECO:0000313" key="8">
    <source>
        <dbReference type="Proteomes" id="UP001177023"/>
    </source>
</evidence>
<evidence type="ECO:0000256" key="1">
    <source>
        <dbReference type="ARBA" id="ARBA00004127"/>
    </source>
</evidence>
<dbReference type="Proteomes" id="UP001177023">
    <property type="component" value="Unassembled WGS sequence"/>
</dbReference>
<keyword evidence="3 6" id="KW-0812">Transmembrane</keyword>